<sequence length="324" mass="36643">MDPTKYKTISGCTTFEYRYYFQAPDASSCSPKPTILFLHGFPSVASSWVNCVTHFTGKGYGVVVPDMLGYGGSSKPSHLSAYGGVVQAQDFVKILDKEGIEKVFVVGHDWGVRVTSRLANLFPQRHLGTVFISLGYLPPAPDGLQTIATVKQEFGRDLFGYWKFFNEDDSPEIISQHIDSFFSILYTSNPELWRNNFAPEGELKKWLLADQRAHIPDWAPNKAEFEKIFKEGGWKAPTNWYRCIVRDAWGQQEKELAETTQQISYPVLQITTTRDQICIPALAISQTTPVCPNLRTKPIDTLHWPMFEKPAELNAILETFFDGI</sequence>
<dbReference type="Gene3D" id="3.40.50.1820">
    <property type="entry name" value="alpha/beta hydrolase"/>
    <property type="match status" value="1"/>
</dbReference>
<keyword evidence="3" id="KW-1185">Reference proteome</keyword>
<dbReference type="InterPro" id="IPR000639">
    <property type="entry name" value="Epox_hydrolase-like"/>
</dbReference>
<dbReference type="InterPro" id="IPR000073">
    <property type="entry name" value="AB_hydrolase_1"/>
</dbReference>
<feature type="domain" description="AB hydrolase-1" evidence="1">
    <location>
        <begin position="33"/>
        <end position="310"/>
    </location>
</feature>
<accession>A0A0C9U5I8</accession>
<dbReference type="HOGENOM" id="CLU_020336_7_0_1"/>
<evidence type="ECO:0000259" key="1">
    <source>
        <dbReference type="Pfam" id="PF00561"/>
    </source>
</evidence>
<organism evidence="2 3">
    <name type="scientific">Sphaerobolus stellatus (strain SS14)</name>
    <dbReference type="NCBI Taxonomy" id="990650"/>
    <lineage>
        <taxon>Eukaryota</taxon>
        <taxon>Fungi</taxon>
        <taxon>Dikarya</taxon>
        <taxon>Basidiomycota</taxon>
        <taxon>Agaricomycotina</taxon>
        <taxon>Agaricomycetes</taxon>
        <taxon>Phallomycetidae</taxon>
        <taxon>Geastrales</taxon>
        <taxon>Sphaerobolaceae</taxon>
        <taxon>Sphaerobolus</taxon>
    </lineage>
</organism>
<dbReference type="AlphaFoldDB" id="A0A0C9U5I8"/>
<dbReference type="Pfam" id="PF00561">
    <property type="entry name" value="Abhydrolase_1"/>
    <property type="match status" value="1"/>
</dbReference>
<name>A0A0C9U5I8_SPHS4</name>
<dbReference type="EMBL" id="KN837162">
    <property type="protein sequence ID" value="KIJ38253.1"/>
    <property type="molecule type" value="Genomic_DNA"/>
</dbReference>
<dbReference type="GO" id="GO:0046464">
    <property type="term" value="P:acylglycerol catabolic process"/>
    <property type="evidence" value="ECO:0007669"/>
    <property type="project" value="TreeGrafter"/>
</dbReference>
<dbReference type="PANTHER" id="PTHR43798:SF33">
    <property type="entry name" value="HYDROLASE, PUTATIVE (AFU_ORTHOLOGUE AFUA_2G14860)-RELATED"/>
    <property type="match status" value="1"/>
</dbReference>
<dbReference type="InterPro" id="IPR050266">
    <property type="entry name" value="AB_hydrolase_sf"/>
</dbReference>
<dbReference type="PRINTS" id="PR00412">
    <property type="entry name" value="EPOXHYDRLASE"/>
</dbReference>
<dbReference type="InterPro" id="IPR029058">
    <property type="entry name" value="AB_hydrolase_fold"/>
</dbReference>
<dbReference type="SUPFAM" id="SSF53474">
    <property type="entry name" value="alpha/beta-Hydrolases"/>
    <property type="match status" value="1"/>
</dbReference>
<protein>
    <recommendedName>
        <fullName evidence="1">AB hydrolase-1 domain-containing protein</fullName>
    </recommendedName>
</protein>
<evidence type="ECO:0000313" key="3">
    <source>
        <dbReference type="Proteomes" id="UP000054279"/>
    </source>
</evidence>
<dbReference type="GO" id="GO:0047372">
    <property type="term" value="F:monoacylglycerol lipase activity"/>
    <property type="evidence" value="ECO:0007669"/>
    <property type="project" value="TreeGrafter"/>
</dbReference>
<evidence type="ECO:0000313" key="2">
    <source>
        <dbReference type="EMBL" id="KIJ38253.1"/>
    </source>
</evidence>
<proteinExistence type="predicted"/>
<gene>
    <name evidence="2" type="ORF">M422DRAFT_33384</name>
</gene>
<dbReference type="GO" id="GO:0016020">
    <property type="term" value="C:membrane"/>
    <property type="evidence" value="ECO:0007669"/>
    <property type="project" value="TreeGrafter"/>
</dbReference>
<dbReference type="PANTHER" id="PTHR43798">
    <property type="entry name" value="MONOACYLGLYCEROL LIPASE"/>
    <property type="match status" value="1"/>
</dbReference>
<dbReference type="OrthoDB" id="408373at2759"/>
<reference evidence="2 3" key="1">
    <citation type="submission" date="2014-06" db="EMBL/GenBank/DDBJ databases">
        <title>Evolutionary Origins and Diversification of the Mycorrhizal Mutualists.</title>
        <authorList>
            <consortium name="DOE Joint Genome Institute"/>
            <consortium name="Mycorrhizal Genomics Consortium"/>
            <person name="Kohler A."/>
            <person name="Kuo A."/>
            <person name="Nagy L.G."/>
            <person name="Floudas D."/>
            <person name="Copeland A."/>
            <person name="Barry K.W."/>
            <person name="Cichocki N."/>
            <person name="Veneault-Fourrey C."/>
            <person name="LaButti K."/>
            <person name="Lindquist E.A."/>
            <person name="Lipzen A."/>
            <person name="Lundell T."/>
            <person name="Morin E."/>
            <person name="Murat C."/>
            <person name="Riley R."/>
            <person name="Ohm R."/>
            <person name="Sun H."/>
            <person name="Tunlid A."/>
            <person name="Henrissat B."/>
            <person name="Grigoriev I.V."/>
            <person name="Hibbett D.S."/>
            <person name="Martin F."/>
        </authorList>
    </citation>
    <scope>NUCLEOTIDE SEQUENCE [LARGE SCALE GENOMIC DNA]</scope>
    <source>
        <strain evidence="2 3">SS14</strain>
    </source>
</reference>
<dbReference type="Proteomes" id="UP000054279">
    <property type="component" value="Unassembled WGS sequence"/>
</dbReference>